<gene>
    <name evidence="2" type="ORF">AXK61_23460</name>
</gene>
<evidence type="ECO:0008006" key="4">
    <source>
        <dbReference type="Google" id="ProtNLM"/>
    </source>
</evidence>
<organism evidence="2 3">
    <name type="scientific">Tsukamurella pseudospumae</name>
    <dbReference type="NCBI Taxonomy" id="239498"/>
    <lineage>
        <taxon>Bacteria</taxon>
        <taxon>Bacillati</taxon>
        <taxon>Actinomycetota</taxon>
        <taxon>Actinomycetes</taxon>
        <taxon>Mycobacteriales</taxon>
        <taxon>Tsukamurellaceae</taxon>
        <taxon>Tsukamurella</taxon>
    </lineage>
</organism>
<feature type="chain" id="PRO_5046884046" description="Secreted protein" evidence="1">
    <location>
        <begin position="31"/>
        <end position="166"/>
    </location>
</feature>
<name>A0A137ZD84_9ACTN</name>
<evidence type="ECO:0000256" key="1">
    <source>
        <dbReference type="SAM" id="SignalP"/>
    </source>
</evidence>
<sequence>MNTSTISTRTAGVAVALAAAATFAIGPATAAPAPAPKPKPKPASVTATCSSANPMFTLGGDQLAWKVTVTVGGPGQILVSATGSAGYRDFVLSQFASNGSLSWNNTSTGKFGTAKVSGVGASPTLNKTPVTTGKGSVTFNMVIKAGAGSEWIGTQTSTPCVGTITV</sequence>
<dbReference type="RefSeq" id="WP_068746158.1">
    <property type="nucleotide sequence ID" value="NZ_LSRE01000021.1"/>
</dbReference>
<comment type="caution">
    <text evidence="2">The sequence shown here is derived from an EMBL/GenBank/DDBJ whole genome shotgun (WGS) entry which is preliminary data.</text>
</comment>
<accession>A0A137ZD84</accession>
<reference evidence="2 3" key="1">
    <citation type="submission" date="2016-02" db="EMBL/GenBank/DDBJ databases">
        <authorList>
            <person name="Teng J.L."/>
            <person name="Tang Y."/>
            <person name="Huang Y."/>
            <person name="Guo F."/>
            <person name="Wei W."/>
            <person name="Chen J.H."/>
            <person name="Wong S.Y."/>
            <person name="Lau S.K."/>
            <person name="Woo P.C."/>
        </authorList>
    </citation>
    <scope>NUCLEOTIDE SEQUENCE [LARGE SCALE GENOMIC DNA]</scope>
    <source>
        <strain evidence="2 3">JCM 13375</strain>
    </source>
</reference>
<dbReference type="Proteomes" id="UP000070409">
    <property type="component" value="Unassembled WGS sequence"/>
</dbReference>
<proteinExistence type="predicted"/>
<evidence type="ECO:0000313" key="2">
    <source>
        <dbReference type="EMBL" id="KXO96135.1"/>
    </source>
</evidence>
<keyword evidence="3" id="KW-1185">Reference proteome</keyword>
<feature type="signal peptide" evidence="1">
    <location>
        <begin position="1"/>
        <end position="30"/>
    </location>
</feature>
<keyword evidence="1" id="KW-0732">Signal</keyword>
<protein>
    <recommendedName>
        <fullName evidence="4">Secreted protein</fullName>
    </recommendedName>
</protein>
<dbReference type="EMBL" id="LSRE01000021">
    <property type="protein sequence ID" value="KXO96135.1"/>
    <property type="molecule type" value="Genomic_DNA"/>
</dbReference>
<evidence type="ECO:0000313" key="3">
    <source>
        <dbReference type="Proteomes" id="UP000070409"/>
    </source>
</evidence>